<dbReference type="EMBL" id="LSRX01001140">
    <property type="protein sequence ID" value="OLP83105.1"/>
    <property type="molecule type" value="Genomic_DNA"/>
</dbReference>
<dbReference type="Proteomes" id="UP000186817">
    <property type="component" value="Unassembled WGS sequence"/>
</dbReference>
<dbReference type="InterPro" id="IPR051860">
    <property type="entry name" value="Plasmodium_CSP_Invasion"/>
</dbReference>
<feature type="region of interest" description="Disordered" evidence="1">
    <location>
        <begin position="144"/>
        <end position="175"/>
    </location>
</feature>
<feature type="compositionally biased region" description="Acidic residues" evidence="1">
    <location>
        <begin position="314"/>
        <end position="331"/>
    </location>
</feature>
<dbReference type="PANTHER" id="PTHR44826">
    <property type="entry name" value="SPORE COAT PROTEIN SP85"/>
    <property type="match status" value="1"/>
</dbReference>
<feature type="compositionally biased region" description="Low complexity" evidence="1">
    <location>
        <begin position="144"/>
        <end position="154"/>
    </location>
</feature>
<evidence type="ECO:0000313" key="3">
    <source>
        <dbReference type="Proteomes" id="UP000186817"/>
    </source>
</evidence>
<organism evidence="2 3">
    <name type="scientific">Symbiodinium microadriaticum</name>
    <name type="common">Dinoflagellate</name>
    <name type="synonym">Zooxanthella microadriatica</name>
    <dbReference type="NCBI Taxonomy" id="2951"/>
    <lineage>
        <taxon>Eukaryota</taxon>
        <taxon>Sar</taxon>
        <taxon>Alveolata</taxon>
        <taxon>Dinophyceae</taxon>
        <taxon>Suessiales</taxon>
        <taxon>Symbiodiniaceae</taxon>
        <taxon>Symbiodinium</taxon>
    </lineage>
</organism>
<feature type="compositionally biased region" description="Pro residues" evidence="1">
    <location>
        <begin position="155"/>
        <end position="168"/>
    </location>
</feature>
<proteinExistence type="predicted"/>
<accession>A0A1Q9CJM7</accession>
<evidence type="ECO:0000256" key="1">
    <source>
        <dbReference type="SAM" id="MobiDB-lite"/>
    </source>
</evidence>
<dbReference type="OrthoDB" id="10639323at2759"/>
<gene>
    <name evidence="2" type="ORF">AK812_SmicGene36169</name>
</gene>
<dbReference type="PANTHER" id="PTHR44826:SF5">
    <property type="entry name" value="DYNEIN HEAVY CHAIN"/>
    <property type="match status" value="1"/>
</dbReference>
<dbReference type="AlphaFoldDB" id="A0A1Q9CJM7"/>
<keyword evidence="3" id="KW-1185">Reference proteome</keyword>
<comment type="caution">
    <text evidence="2">The sequence shown here is derived from an EMBL/GenBank/DDBJ whole genome shotgun (WGS) entry which is preliminary data.</text>
</comment>
<feature type="region of interest" description="Disordered" evidence="1">
    <location>
        <begin position="312"/>
        <end position="344"/>
    </location>
</feature>
<feature type="compositionally biased region" description="Basic and acidic residues" evidence="1">
    <location>
        <begin position="332"/>
        <end position="344"/>
    </location>
</feature>
<protein>
    <submittedName>
        <fullName evidence="2">Putative hemoglobin and hemoglobin-haptoglobin-binding protein 3</fullName>
    </submittedName>
</protein>
<name>A0A1Q9CJM7_SYMMI</name>
<reference evidence="2 3" key="1">
    <citation type="submission" date="2016-02" db="EMBL/GenBank/DDBJ databases">
        <title>Genome analysis of coral dinoflagellate symbionts highlights evolutionary adaptations to a symbiotic lifestyle.</title>
        <authorList>
            <person name="Aranda M."/>
            <person name="Li Y."/>
            <person name="Liew Y.J."/>
            <person name="Baumgarten S."/>
            <person name="Simakov O."/>
            <person name="Wilson M."/>
            <person name="Piel J."/>
            <person name="Ashoor H."/>
            <person name="Bougouffa S."/>
            <person name="Bajic V.B."/>
            <person name="Ryu T."/>
            <person name="Ravasi T."/>
            <person name="Bayer T."/>
            <person name="Micklem G."/>
            <person name="Kim H."/>
            <person name="Bhak J."/>
            <person name="Lajeunesse T.C."/>
            <person name="Voolstra C.R."/>
        </authorList>
    </citation>
    <scope>NUCLEOTIDE SEQUENCE [LARGE SCALE GENOMIC DNA]</scope>
    <source>
        <strain evidence="2 3">CCMP2467</strain>
    </source>
</reference>
<sequence>MDSQTHGGALESRCTTFAMILSEVEKFILRNASSNEALLRMAAEKVGWEAVRGGPKSRIAWVLQKEDIAVGLRTLGSGQWLSHLPGMQEPSSLPAFQPSSPPAFQPSSLPAFQPSSLPAFQPSSLPAFQPSSLPAFQPSSLPALQPSSLPAFQPSSPPAFQPAFPAPPLSRAGGLQGGRAGRLLEGWRALGWKAGRLERLKVGGLQVGRLGGLEGGRLEGWKAGRKGRLEGCKAGGLKGWKAERNRQEVLRLFPEQSIKPQQIRGKIMSFYVKGALLKDVPDGEAYFSSVEEGYPAKVALTPEDFRACRHWDADVSDDEEPEVSDPDDEVEETAHVETKRARYQ</sequence>
<feature type="region of interest" description="Disordered" evidence="1">
    <location>
        <begin position="89"/>
        <end position="108"/>
    </location>
</feature>
<evidence type="ECO:0000313" key="2">
    <source>
        <dbReference type="EMBL" id="OLP83105.1"/>
    </source>
</evidence>